<gene>
    <name evidence="2" type="ORF">FRX31_030331</name>
</gene>
<reference evidence="2 3" key="1">
    <citation type="submission" date="2020-06" db="EMBL/GenBank/DDBJ databases">
        <title>Transcriptomic and genomic resources for Thalictrum thalictroides and T. hernandezii: Facilitating candidate gene discovery in an emerging model plant lineage.</title>
        <authorList>
            <person name="Arias T."/>
            <person name="Riano-Pachon D.M."/>
            <person name="Di Stilio V.S."/>
        </authorList>
    </citation>
    <scope>NUCLEOTIDE SEQUENCE [LARGE SCALE GENOMIC DNA]</scope>
    <source>
        <strain evidence="3">cv. WT478/WT964</strain>
        <tissue evidence="2">Leaves</tissue>
    </source>
</reference>
<proteinExistence type="predicted"/>
<dbReference type="EMBL" id="JABWDY010037887">
    <property type="protein sequence ID" value="KAF5180082.1"/>
    <property type="molecule type" value="Genomic_DNA"/>
</dbReference>
<comment type="caution">
    <text evidence="2">The sequence shown here is derived from an EMBL/GenBank/DDBJ whole genome shotgun (WGS) entry which is preliminary data.</text>
</comment>
<accession>A0A7J6V6P0</accession>
<organism evidence="2 3">
    <name type="scientific">Thalictrum thalictroides</name>
    <name type="common">Rue-anemone</name>
    <name type="synonym">Anemone thalictroides</name>
    <dbReference type="NCBI Taxonomy" id="46969"/>
    <lineage>
        <taxon>Eukaryota</taxon>
        <taxon>Viridiplantae</taxon>
        <taxon>Streptophyta</taxon>
        <taxon>Embryophyta</taxon>
        <taxon>Tracheophyta</taxon>
        <taxon>Spermatophyta</taxon>
        <taxon>Magnoliopsida</taxon>
        <taxon>Ranunculales</taxon>
        <taxon>Ranunculaceae</taxon>
        <taxon>Thalictroideae</taxon>
        <taxon>Thalictrum</taxon>
    </lineage>
</organism>
<dbReference type="Proteomes" id="UP000554482">
    <property type="component" value="Unassembled WGS sequence"/>
</dbReference>
<dbReference type="AlphaFoldDB" id="A0A7J6V6P0"/>
<name>A0A7J6V6P0_THATH</name>
<feature type="compositionally biased region" description="Pro residues" evidence="1">
    <location>
        <begin position="35"/>
        <end position="46"/>
    </location>
</feature>
<feature type="compositionally biased region" description="Basic and acidic residues" evidence="1">
    <location>
        <begin position="1"/>
        <end position="10"/>
    </location>
</feature>
<evidence type="ECO:0000313" key="3">
    <source>
        <dbReference type="Proteomes" id="UP000554482"/>
    </source>
</evidence>
<sequence length="85" mass="9734">MIAPRERYKDNEEEIGVRNAIDFPEPTPGLDKPITPKPPPPLEPPPPLFMCAENFEHETSLFYLSLELHQQNAPKNFVADDESYL</sequence>
<feature type="region of interest" description="Disordered" evidence="1">
    <location>
        <begin position="1"/>
        <end position="46"/>
    </location>
</feature>
<evidence type="ECO:0000256" key="1">
    <source>
        <dbReference type="SAM" id="MobiDB-lite"/>
    </source>
</evidence>
<evidence type="ECO:0000313" key="2">
    <source>
        <dbReference type="EMBL" id="KAF5180082.1"/>
    </source>
</evidence>
<protein>
    <submittedName>
        <fullName evidence="2">Uncharacterized protein</fullName>
    </submittedName>
</protein>
<keyword evidence="3" id="KW-1185">Reference proteome</keyword>